<feature type="region of interest" description="Disordered" evidence="1">
    <location>
        <begin position="24"/>
        <end position="92"/>
    </location>
</feature>
<feature type="compositionally biased region" description="Basic and acidic residues" evidence="1">
    <location>
        <begin position="30"/>
        <end position="42"/>
    </location>
</feature>
<evidence type="ECO:0000313" key="3">
    <source>
        <dbReference type="EMBL" id="KAF2242798.1"/>
    </source>
</evidence>
<dbReference type="GO" id="GO:0003723">
    <property type="term" value="F:RNA binding"/>
    <property type="evidence" value="ECO:0007669"/>
    <property type="project" value="InterPro"/>
</dbReference>
<dbReference type="SMART" id="SM00360">
    <property type="entry name" value="RRM"/>
    <property type="match status" value="1"/>
</dbReference>
<dbReference type="InterPro" id="IPR000504">
    <property type="entry name" value="RRM_dom"/>
</dbReference>
<dbReference type="GeneID" id="54589301"/>
<organism evidence="3 4">
    <name type="scientific">Trematosphaeria pertusa</name>
    <dbReference type="NCBI Taxonomy" id="390896"/>
    <lineage>
        <taxon>Eukaryota</taxon>
        <taxon>Fungi</taxon>
        <taxon>Dikarya</taxon>
        <taxon>Ascomycota</taxon>
        <taxon>Pezizomycotina</taxon>
        <taxon>Dothideomycetes</taxon>
        <taxon>Pleosporomycetidae</taxon>
        <taxon>Pleosporales</taxon>
        <taxon>Massarineae</taxon>
        <taxon>Trematosphaeriaceae</taxon>
        <taxon>Trematosphaeria</taxon>
    </lineage>
</organism>
<dbReference type="Proteomes" id="UP000800094">
    <property type="component" value="Unassembled WGS sequence"/>
</dbReference>
<dbReference type="InterPro" id="IPR035979">
    <property type="entry name" value="RBD_domain_sf"/>
</dbReference>
<dbReference type="AlphaFoldDB" id="A0A6A6HYE0"/>
<dbReference type="OrthoDB" id="3796937at2759"/>
<dbReference type="EMBL" id="ML987207">
    <property type="protein sequence ID" value="KAF2242798.1"/>
    <property type="molecule type" value="Genomic_DNA"/>
</dbReference>
<evidence type="ECO:0000256" key="1">
    <source>
        <dbReference type="SAM" id="MobiDB-lite"/>
    </source>
</evidence>
<sequence length="385" mass="42289">MPPKARAGVMNGVLGKQLASITESLAQASKRRDSEVMKKAGREAGGPPTPAPYVKSPMSAVPTHTASNGGKAGESESELVDTDRSPKTPNEPISVLVPTFFSMEAKAEGVFSTPDTTLTGSAKSFSDPFSGFQESLRVGEAPQINDHPRKMLADLERNLRSPSVAVTHEIEDDLDRLRAEMASLLLESDGEDNNDGTVDMPSSPMLRQAAETEDSKAPHEPKVALEKDGLPSVVALQLEKTGCNWEQVKAWTEYLFSNGLNGYTAQKEKEAIIQRAELELEQTKEYVLSEEAVYRAAEEKASLPFRLLVTNIAADADEEELAVLFWDFRFEIRNIKILDERDPIRRTRTAYVDMYTLEAAKEASHTIGSIYGLMAKVRLAIQDSD</sequence>
<protein>
    <recommendedName>
        <fullName evidence="2">RRM domain-containing protein</fullName>
    </recommendedName>
</protein>
<gene>
    <name evidence="3" type="ORF">BU26DRAFT_610079</name>
</gene>
<keyword evidence="4" id="KW-1185">Reference proteome</keyword>
<dbReference type="CDD" id="cd00590">
    <property type="entry name" value="RRM_SF"/>
    <property type="match status" value="1"/>
</dbReference>
<evidence type="ECO:0000313" key="4">
    <source>
        <dbReference type="Proteomes" id="UP000800094"/>
    </source>
</evidence>
<proteinExistence type="predicted"/>
<name>A0A6A6HYE0_9PLEO</name>
<feature type="region of interest" description="Disordered" evidence="1">
    <location>
        <begin position="186"/>
        <end position="221"/>
    </location>
</feature>
<dbReference type="SUPFAM" id="SSF54928">
    <property type="entry name" value="RNA-binding domain, RBD"/>
    <property type="match status" value="1"/>
</dbReference>
<dbReference type="RefSeq" id="XP_033677802.1">
    <property type="nucleotide sequence ID" value="XM_033835971.1"/>
</dbReference>
<dbReference type="Gene3D" id="3.30.70.330">
    <property type="match status" value="1"/>
</dbReference>
<feature type="domain" description="RRM" evidence="2">
    <location>
        <begin position="306"/>
        <end position="378"/>
    </location>
</feature>
<reference evidence="3" key="1">
    <citation type="journal article" date="2020" name="Stud. Mycol.">
        <title>101 Dothideomycetes genomes: a test case for predicting lifestyles and emergence of pathogens.</title>
        <authorList>
            <person name="Haridas S."/>
            <person name="Albert R."/>
            <person name="Binder M."/>
            <person name="Bloem J."/>
            <person name="Labutti K."/>
            <person name="Salamov A."/>
            <person name="Andreopoulos B."/>
            <person name="Baker S."/>
            <person name="Barry K."/>
            <person name="Bills G."/>
            <person name="Bluhm B."/>
            <person name="Cannon C."/>
            <person name="Castanera R."/>
            <person name="Culley D."/>
            <person name="Daum C."/>
            <person name="Ezra D."/>
            <person name="Gonzalez J."/>
            <person name="Henrissat B."/>
            <person name="Kuo A."/>
            <person name="Liang C."/>
            <person name="Lipzen A."/>
            <person name="Lutzoni F."/>
            <person name="Magnuson J."/>
            <person name="Mondo S."/>
            <person name="Nolan M."/>
            <person name="Ohm R."/>
            <person name="Pangilinan J."/>
            <person name="Park H.-J."/>
            <person name="Ramirez L."/>
            <person name="Alfaro M."/>
            <person name="Sun H."/>
            <person name="Tritt A."/>
            <person name="Yoshinaga Y."/>
            <person name="Zwiers L.-H."/>
            <person name="Turgeon B."/>
            <person name="Goodwin S."/>
            <person name="Spatafora J."/>
            <person name="Crous P."/>
            <person name="Grigoriev I."/>
        </authorList>
    </citation>
    <scope>NUCLEOTIDE SEQUENCE</scope>
    <source>
        <strain evidence="3">CBS 122368</strain>
    </source>
</reference>
<accession>A0A6A6HYE0</accession>
<evidence type="ECO:0000259" key="2">
    <source>
        <dbReference type="SMART" id="SM00360"/>
    </source>
</evidence>
<dbReference type="InterPro" id="IPR012677">
    <property type="entry name" value="Nucleotide-bd_a/b_plait_sf"/>
</dbReference>